<reference evidence="7 8" key="2">
    <citation type="journal article" date="2011" name="Stand. Genomic Sci.">
        <title>Complete genome sequence of Truepera radiovictrix type strain (RQ-24).</title>
        <authorList>
            <person name="Ivanova N."/>
            <person name="Rohde C."/>
            <person name="Munk C."/>
            <person name="Nolan M."/>
            <person name="Lucas S."/>
            <person name="Del Rio T.G."/>
            <person name="Tice H."/>
            <person name="Deshpande S."/>
            <person name="Cheng J.F."/>
            <person name="Tapia R."/>
            <person name="Han C."/>
            <person name="Goodwin L."/>
            <person name="Pitluck S."/>
            <person name="Liolios K."/>
            <person name="Mavromatis K."/>
            <person name="Mikhailova N."/>
            <person name="Pati A."/>
            <person name="Chen A."/>
            <person name="Palaniappan K."/>
            <person name="Land M."/>
            <person name="Hauser L."/>
            <person name="Chang Y.J."/>
            <person name="Jeffries C.D."/>
            <person name="Brambilla E."/>
            <person name="Rohde M."/>
            <person name="Goker M."/>
            <person name="Tindall B.J."/>
            <person name="Woyke T."/>
            <person name="Bristow J."/>
            <person name="Eisen J.A."/>
            <person name="Markowitz V."/>
            <person name="Hugenholtz P."/>
            <person name="Kyrpides N.C."/>
            <person name="Klenk H.P."/>
            <person name="Lapidus A."/>
        </authorList>
    </citation>
    <scope>NUCLEOTIDE SEQUENCE [LARGE SCALE GENOMIC DNA]</scope>
    <source>
        <strain evidence="8">DSM 17093 / CIP 108686 / LMG 22925 / RQ-24</strain>
    </source>
</reference>
<feature type="domain" description="Large ribosomal subunit protein uL30-like ferredoxin-like fold" evidence="6">
    <location>
        <begin position="2"/>
        <end position="50"/>
    </location>
</feature>
<comment type="subunit">
    <text evidence="2 5">Part of the 50S ribosomal subunit.</text>
</comment>
<organism evidence="7 8">
    <name type="scientific">Truepera radiovictrix (strain DSM 17093 / CIP 108686 / LMG 22925 / RQ-24)</name>
    <dbReference type="NCBI Taxonomy" id="649638"/>
    <lineage>
        <taxon>Bacteria</taxon>
        <taxon>Thermotogati</taxon>
        <taxon>Deinococcota</taxon>
        <taxon>Deinococci</taxon>
        <taxon>Trueperales</taxon>
        <taxon>Trueperaceae</taxon>
        <taxon>Truepera</taxon>
    </lineage>
</organism>
<dbReference type="STRING" id="649638.Trad_1056"/>
<protein>
    <recommendedName>
        <fullName evidence="5">Large ribosomal subunit protein uL30</fullName>
    </recommendedName>
</protein>
<dbReference type="Proteomes" id="UP000000379">
    <property type="component" value="Chromosome"/>
</dbReference>
<dbReference type="PANTHER" id="PTHR15892:SF2">
    <property type="entry name" value="LARGE RIBOSOMAL SUBUNIT PROTEIN UL30M"/>
    <property type="match status" value="1"/>
</dbReference>
<keyword evidence="4 5" id="KW-0687">Ribonucleoprotein</keyword>
<dbReference type="InterPro" id="IPR005996">
    <property type="entry name" value="Ribosomal_uL30_bac-type"/>
</dbReference>
<dbReference type="SUPFAM" id="SSF55129">
    <property type="entry name" value="Ribosomal protein L30p/L7e"/>
    <property type="match status" value="1"/>
</dbReference>
<evidence type="ECO:0000256" key="3">
    <source>
        <dbReference type="ARBA" id="ARBA00022980"/>
    </source>
</evidence>
<sequence length="55" mass="6182">MKITLVRSLIGVRKDQRATVRALGLRKTGDVREVKDTPDVRGMVDKVAYLLKVES</sequence>
<evidence type="ECO:0000256" key="4">
    <source>
        <dbReference type="ARBA" id="ARBA00023274"/>
    </source>
</evidence>
<dbReference type="HOGENOM" id="CLU_131047_2_1_0"/>
<evidence type="ECO:0000256" key="2">
    <source>
        <dbReference type="ARBA" id="ARBA00011838"/>
    </source>
</evidence>
<dbReference type="PIRSF" id="PIRSF002211">
    <property type="entry name" value="Ribosomal_L30_bac-type"/>
    <property type="match status" value="1"/>
</dbReference>
<dbReference type="Pfam" id="PF00327">
    <property type="entry name" value="Ribosomal_L30"/>
    <property type="match status" value="1"/>
</dbReference>
<dbReference type="NCBIfam" id="TIGR01308">
    <property type="entry name" value="rpmD_bact"/>
    <property type="match status" value="1"/>
</dbReference>
<dbReference type="KEGG" id="tra:Trad_1056"/>
<keyword evidence="3 5" id="KW-0689">Ribosomal protein</keyword>
<dbReference type="GO" id="GO:0022625">
    <property type="term" value="C:cytosolic large ribosomal subunit"/>
    <property type="evidence" value="ECO:0007669"/>
    <property type="project" value="TreeGrafter"/>
</dbReference>
<evidence type="ECO:0000256" key="5">
    <source>
        <dbReference type="HAMAP-Rule" id="MF_01371"/>
    </source>
</evidence>
<gene>
    <name evidence="5" type="primary">rpmD</name>
    <name evidence="7" type="ordered locus">Trad_1056</name>
</gene>
<evidence type="ECO:0000256" key="1">
    <source>
        <dbReference type="ARBA" id="ARBA00007594"/>
    </source>
</evidence>
<dbReference type="CDD" id="cd01658">
    <property type="entry name" value="Ribosomal_L30"/>
    <property type="match status" value="1"/>
</dbReference>
<dbReference type="FunFam" id="3.30.1390.20:FF:000001">
    <property type="entry name" value="50S ribosomal protein L30"/>
    <property type="match status" value="1"/>
</dbReference>
<dbReference type="eggNOG" id="COG1841">
    <property type="taxonomic scope" value="Bacteria"/>
</dbReference>
<name>D7CVF5_TRURR</name>
<dbReference type="GO" id="GO:0003735">
    <property type="term" value="F:structural constituent of ribosome"/>
    <property type="evidence" value="ECO:0007669"/>
    <property type="project" value="InterPro"/>
</dbReference>
<accession>D7CVF5</accession>
<dbReference type="OrthoDB" id="9812790at2"/>
<reference evidence="8" key="1">
    <citation type="submission" date="2010-05" db="EMBL/GenBank/DDBJ databases">
        <title>The complete genome of Truepera radiovictris DSM 17093.</title>
        <authorList>
            <consortium name="US DOE Joint Genome Institute (JGI-PGF)"/>
            <person name="Lucas S."/>
            <person name="Copeland A."/>
            <person name="Lapidus A."/>
            <person name="Glavina del Rio T."/>
            <person name="Dalin E."/>
            <person name="Tice H."/>
            <person name="Bruce D."/>
            <person name="Goodwin L."/>
            <person name="Pitluck S."/>
            <person name="Kyrpides N."/>
            <person name="Mavromatis K."/>
            <person name="Ovchinnikova G."/>
            <person name="Munk A.C."/>
            <person name="Detter J.C."/>
            <person name="Han C."/>
            <person name="Tapia R."/>
            <person name="Land M."/>
            <person name="Hauser L."/>
            <person name="Markowitz V."/>
            <person name="Cheng J.-F."/>
            <person name="Hugenholtz P."/>
            <person name="Woyke T."/>
            <person name="Wu D."/>
            <person name="Tindall B."/>
            <person name="Pomrenke H.G."/>
            <person name="Brambilla E."/>
            <person name="Klenk H.-P."/>
            <person name="Eisen J.A."/>
        </authorList>
    </citation>
    <scope>NUCLEOTIDE SEQUENCE [LARGE SCALE GENOMIC DNA]</scope>
    <source>
        <strain evidence="8">DSM 17093 / CIP 108686 / LMG 22925 / RQ-24</strain>
    </source>
</reference>
<dbReference type="EMBL" id="CP002049">
    <property type="protein sequence ID" value="ADI14183.1"/>
    <property type="molecule type" value="Genomic_DNA"/>
</dbReference>
<dbReference type="RefSeq" id="WP_013177554.1">
    <property type="nucleotide sequence ID" value="NC_014221.1"/>
</dbReference>
<evidence type="ECO:0000259" key="6">
    <source>
        <dbReference type="Pfam" id="PF00327"/>
    </source>
</evidence>
<dbReference type="Gene3D" id="3.30.1390.20">
    <property type="entry name" value="Ribosomal protein L30, ferredoxin-like fold domain"/>
    <property type="match status" value="1"/>
</dbReference>
<dbReference type="GO" id="GO:0006412">
    <property type="term" value="P:translation"/>
    <property type="evidence" value="ECO:0007669"/>
    <property type="project" value="UniProtKB-UniRule"/>
</dbReference>
<dbReference type="HAMAP" id="MF_01371_B">
    <property type="entry name" value="Ribosomal_uL30_B"/>
    <property type="match status" value="1"/>
</dbReference>
<evidence type="ECO:0000313" key="8">
    <source>
        <dbReference type="Proteomes" id="UP000000379"/>
    </source>
</evidence>
<proteinExistence type="inferred from homology"/>
<dbReference type="InterPro" id="IPR016082">
    <property type="entry name" value="Ribosomal_uL30_ferredoxin-like"/>
</dbReference>
<comment type="similarity">
    <text evidence="1 5">Belongs to the universal ribosomal protein uL30 family.</text>
</comment>
<dbReference type="AlphaFoldDB" id="D7CVF5"/>
<keyword evidence="8" id="KW-1185">Reference proteome</keyword>
<dbReference type="InterPro" id="IPR036919">
    <property type="entry name" value="Ribo_uL30_ferredoxin-like_sf"/>
</dbReference>
<evidence type="ECO:0000313" key="7">
    <source>
        <dbReference type="EMBL" id="ADI14183.1"/>
    </source>
</evidence>
<dbReference type="PANTHER" id="PTHR15892">
    <property type="entry name" value="MITOCHONDRIAL RIBOSOMAL PROTEIN L30"/>
    <property type="match status" value="1"/>
</dbReference>